<dbReference type="InterPro" id="IPR045682">
    <property type="entry name" value="DUF6193"/>
</dbReference>
<sequence>MAEETVVEKTWRGILEKHPGARRGEPAVIEAAYAEPRLRALFPFPSHGALSFHRNTQDPWSNDLPFIVGDEESCTVYAPLGVPQLPLGESLTPQEAAALVVARLPLTAARPSTGRGLHRRPPSTSTMVGKTDGRRAPTREGLVQRTSGQVVGGEVGA</sequence>
<proteinExistence type="predicted"/>
<evidence type="ECO:0000313" key="3">
    <source>
        <dbReference type="Proteomes" id="UP001598251"/>
    </source>
</evidence>
<dbReference type="Pfam" id="PF19692">
    <property type="entry name" value="DUF6193"/>
    <property type="match status" value="1"/>
</dbReference>
<evidence type="ECO:0000256" key="1">
    <source>
        <dbReference type="SAM" id="MobiDB-lite"/>
    </source>
</evidence>
<dbReference type="EMBL" id="JBHXOF010000011">
    <property type="protein sequence ID" value="MFD4215010.1"/>
    <property type="molecule type" value="Genomic_DNA"/>
</dbReference>
<evidence type="ECO:0000313" key="2">
    <source>
        <dbReference type="EMBL" id="MFD4215010.1"/>
    </source>
</evidence>
<organism evidence="2 3">
    <name type="scientific">Streptomyces sindenensis</name>
    <dbReference type="NCBI Taxonomy" id="67363"/>
    <lineage>
        <taxon>Bacteria</taxon>
        <taxon>Bacillati</taxon>
        <taxon>Actinomycetota</taxon>
        <taxon>Actinomycetes</taxon>
        <taxon>Kitasatosporales</taxon>
        <taxon>Streptomycetaceae</taxon>
        <taxon>Streptomyces</taxon>
    </lineage>
</organism>
<name>A0ABW6EJR5_9ACTN</name>
<reference evidence="2 3" key="1">
    <citation type="submission" date="2024-09" db="EMBL/GenBank/DDBJ databases">
        <title>The Natural Products Discovery Center: Release of the First 8490 Sequenced Strains for Exploring Actinobacteria Biosynthetic Diversity.</title>
        <authorList>
            <person name="Kalkreuter E."/>
            <person name="Kautsar S.A."/>
            <person name="Yang D."/>
            <person name="Bader C.D."/>
            <person name="Teijaro C.N."/>
            <person name="Fluegel L."/>
            <person name="Davis C.M."/>
            <person name="Simpson J.R."/>
            <person name="Lauterbach L."/>
            <person name="Steele A.D."/>
            <person name="Gui C."/>
            <person name="Meng S."/>
            <person name="Li G."/>
            <person name="Viehrig K."/>
            <person name="Ye F."/>
            <person name="Su P."/>
            <person name="Kiefer A.F."/>
            <person name="Nichols A."/>
            <person name="Cepeda A.J."/>
            <person name="Yan W."/>
            <person name="Fan B."/>
            <person name="Jiang Y."/>
            <person name="Adhikari A."/>
            <person name="Zheng C.-J."/>
            <person name="Schuster L."/>
            <person name="Cowan T.M."/>
            <person name="Smanski M.J."/>
            <person name="Chevrette M.G."/>
            <person name="De Carvalho L.P.S."/>
            <person name="Shen B."/>
        </authorList>
    </citation>
    <scope>NUCLEOTIDE SEQUENCE [LARGE SCALE GENOMIC DNA]</scope>
    <source>
        <strain evidence="2 3">NPDC058546</strain>
    </source>
</reference>
<accession>A0ABW6EJR5</accession>
<feature type="region of interest" description="Disordered" evidence="1">
    <location>
        <begin position="111"/>
        <end position="157"/>
    </location>
</feature>
<dbReference type="RefSeq" id="WP_280934804.1">
    <property type="nucleotide sequence ID" value="NZ_JBHXLY010000012.1"/>
</dbReference>
<protein>
    <submittedName>
        <fullName evidence="2">DUF6193 family natural product biosynthesis protein</fullName>
    </submittedName>
</protein>
<dbReference type="Proteomes" id="UP001598251">
    <property type="component" value="Unassembled WGS sequence"/>
</dbReference>
<comment type="caution">
    <text evidence="2">The sequence shown here is derived from an EMBL/GenBank/DDBJ whole genome shotgun (WGS) entry which is preliminary data.</text>
</comment>
<keyword evidence="3" id="KW-1185">Reference proteome</keyword>
<gene>
    <name evidence="2" type="ORF">ACFWSS_19195</name>
</gene>